<dbReference type="InterPro" id="IPR021857">
    <property type="entry name" value="DUF3467"/>
</dbReference>
<sequence length="94" mass="10674">MEQKEIKIKIGDNELKGAYANLMRVMHTKEEFVLDFGNVISPTEGGIVTARVITSPGHLKRIIKALEENLKNYEEKFGKIEEAKEPETKLGFQI</sequence>
<protein>
    <recommendedName>
        <fullName evidence="3">DUF3467 domain-containing protein</fullName>
    </recommendedName>
</protein>
<accession>A0A2H0NBL5</accession>
<dbReference type="AlphaFoldDB" id="A0A2H0NBL5"/>
<dbReference type="Proteomes" id="UP000228867">
    <property type="component" value="Unassembled WGS sequence"/>
</dbReference>
<evidence type="ECO:0000313" key="1">
    <source>
        <dbReference type="EMBL" id="PIR06289.1"/>
    </source>
</evidence>
<organism evidence="1 2">
    <name type="scientific">Candidatus Jorgensenbacteria bacterium CG11_big_fil_rev_8_21_14_0_20_38_23</name>
    <dbReference type="NCBI Taxonomy" id="1974594"/>
    <lineage>
        <taxon>Bacteria</taxon>
        <taxon>Candidatus Joergenseniibacteriota</taxon>
    </lineage>
</organism>
<proteinExistence type="predicted"/>
<evidence type="ECO:0000313" key="2">
    <source>
        <dbReference type="Proteomes" id="UP000228867"/>
    </source>
</evidence>
<comment type="caution">
    <text evidence="1">The sequence shown here is derived from an EMBL/GenBank/DDBJ whole genome shotgun (WGS) entry which is preliminary data.</text>
</comment>
<reference evidence="1 2" key="1">
    <citation type="submission" date="2017-09" db="EMBL/GenBank/DDBJ databases">
        <title>Depth-based differentiation of microbial function through sediment-hosted aquifers and enrichment of novel symbionts in the deep terrestrial subsurface.</title>
        <authorList>
            <person name="Probst A.J."/>
            <person name="Ladd B."/>
            <person name="Jarett J.K."/>
            <person name="Geller-Mcgrath D.E."/>
            <person name="Sieber C.M."/>
            <person name="Emerson J.B."/>
            <person name="Anantharaman K."/>
            <person name="Thomas B.C."/>
            <person name="Malmstrom R."/>
            <person name="Stieglmeier M."/>
            <person name="Klingl A."/>
            <person name="Woyke T."/>
            <person name="Ryan C.M."/>
            <person name="Banfield J.F."/>
        </authorList>
    </citation>
    <scope>NUCLEOTIDE SEQUENCE [LARGE SCALE GENOMIC DNA]</scope>
    <source>
        <strain evidence="1">CG11_big_fil_rev_8_21_14_0_20_38_23</strain>
    </source>
</reference>
<dbReference type="EMBL" id="PCWR01000059">
    <property type="protein sequence ID" value="PIR06289.1"/>
    <property type="molecule type" value="Genomic_DNA"/>
</dbReference>
<gene>
    <name evidence="1" type="ORF">COV54_02820</name>
</gene>
<evidence type="ECO:0008006" key="3">
    <source>
        <dbReference type="Google" id="ProtNLM"/>
    </source>
</evidence>
<name>A0A2H0NBL5_9BACT</name>
<dbReference type="Pfam" id="PF11950">
    <property type="entry name" value="DUF3467"/>
    <property type="match status" value="1"/>
</dbReference>